<feature type="region of interest" description="Disordered" evidence="1">
    <location>
        <begin position="277"/>
        <end position="299"/>
    </location>
</feature>
<dbReference type="EMBL" id="CAJNOR010000515">
    <property type="protein sequence ID" value="CAF0936525.1"/>
    <property type="molecule type" value="Genomic_DNA"/>
</dbReference>
<reference evidence="3" key="1">
    <citation type="submission" date="2021-02" db="EMBL/GenBank/DDBJ databases">
        <authorList>
            <person name="Nowell W R."/>
        </authorList>
    </citation>
    <scope>NUCLEOTIDE SEQUENCE</scope>
</reference>
<gene>
    <name evidence="3" type="ORF">XAT740_LOCUS9875</name>
</gene>
<accession>A0A814C7N4</accession>
<dbReference type="AlphaFoldDB" id="A0A814C7N4"/>
<protein>
    <submittedName>
        <fullName evidence="3">Uncharacterized protein</fullName>
    </submittedName>
</protein>
<organism evidence="3 4">
    <name type="scientific">Adineta ricciae</name>
    <name type="common">Rotifer</name>
    <dbReference type="NCBI Taxonomy" id="249248"/>
    <lineage>
        <taxon>Eukaryota</taxon>
        <taxon>Metazoa</taxon>
        <taxon>Spiralia</taxon>
        <taxon>Gnathifera</taxon>
        <taxon>Rotifera</taxon>
        <taxon>Eurotatoria</taxon>
        <taxon>Bdelloidea</taxon>
        <taxon>Adinetida</taxon>
        <taxon>Adinetidae</taxon>
        <taxon>Adineta</taxon>
    </lineage>
</organism>
<name>A0A814C7N4_ADIRI</name>
<sequence>MQNDKFTFMISPVTCEKHPTFLCEKSEIKFDLYNVPTVLRYAKEGRLYHFGTFPSDDKFYASIGSTKKATSDLSLLPVDQRFIIKLDKLEVLCEDSPTIKSTGEIFYFSSKCSTELCRRHQPSTATIFSESVNRETTMSQINLVITSDSAVTQLVLSHFSNEEDLKGVCQEYVWCSSSEEKKQQPWSWICYYYPWNTEAPYDRKLIYQMAEEYRKTNLDKKPILLREFDLGADNNSSLNKTDNTDASKSTLFVVIAPIVIGGMYYFYKKSSKDEIKKRNSRLSEDSQDSRESIDDVLFD</sequence>
<proteinExistence type="predicted"/>
<evidence type="ECO:0000256" key="1">
    <source>
        <dbReference type="SAM" id="MobiDB-lite"/>
    </source>
</evidence>
<feature type="compositionally biased region" description="Basic and acidic residues" evidence="1">
    <location>
        <begin position="277"/>
        <end position="293"/>
    </location>
</feature>
<evidence type="ECO:0000313" key="3">
    <source>
        <dbReference type="EMBL" id="CAF0936525.1"/>
    </source>
</evidence>
<keyword evidence="4" id="KW-1185">Reference proteome</keyword>
<keyword evidence="2" id="KW-0812">Transmembrane</keyword>
<keyword evidence="2" id="KW-0472">Membrane</keyword>
<keyword evidence="2" id="KW-1133">Transmembrane helix</keyword>
<dbReference type="Proteomes" id="UP000663828">
    <property type="component" value="Unassembled WGS sequence"/>
</dbReference>
<evidence type="ECO:0000256" key="2">
    <source>
        <dbReference type="SAM" id="Phobius"/>
    </source>
</evidence>
<evidence type="ECO:0000313" key="4">
    <source>
        <dbReference type="Proteomes" id="UP000663828"/>
    </source>
</evidence>
<feature type="transmembrane region" description="Helical" evidence="2">
    <location>
        <begin position="249"/>
        <end position="267"/>
    </location>
</feature>
<comment type="caution">
    <text evidence="3">The sequence shown here is derived from an EMBL/GenBank/DDBJ whole genome shotgun (WGS) entry which is preliminary data.</text>
</comment>